<keyword evidence="2" id="KW-1133">Transmembrane helix</keyword>
<dbReference type="AlphaFoldDB" id="A0A0W7WXG7"/>
<dbReference type="STRING" id="1765722.AT728_29375"/>
<dbReference type="OrthoDB" id="7210788at2"/>
<protein>
    <recommendedName>
        <fullName evidence="4">Htaa domain-containing protein</fullName>
    </recommendedName>
</protein>
<keyword evidence="2" id="KW-0812">Transmembrane</keyword>
<feature type="signal peptide" evidence="3">
    <location>
        <begin position="1"/>
        <end position="31"/>
    </location>
</feature>
<proteinExistence type="predicted"/>
<dbReference type="InterPro" id="IPR006311">
    <property type="entry name" value="TAT_signal"/>
</dbReference>
<evidence type="ECO:0000259" key="4">
    <source>
        <dbReference type="Pfam" id="PF04213"/>
    </source>
</evidence>
<dbReference type="Proteomes" id="UP000054804">
    <property type="component" value="Unassembled WGS sequence"/>
</dbReference>
<dbReference type="InterPro" id="IPR007331">
    <property type="entry name" value="Htaa"/>
</dbReference>
<dbReference type="EMBL" id="LOCL01000045">
    <property type="protein sequence ID" value="KUF15281.1"/>
    <property type="molecule type" value="Genomic_DNA"/>
</dbReference>
<comment type="caution">
    <text evidence="5">The sequence shown here is derived from an EMBL/GenBank/DDBJ whole genome shotgun (WGS) entry which is preliminary data.</text>
</comment>
<gene>
    <name evidence="5" type="ORF">AT728_29375</name>
</gene>
<accession>A0A0W7WXG7</accession>
<feature type="compositionally biased region" description="Low complexity" evidence="1">
    <location>
        <begin position="217"/>
        <end position="231"/>
    </location>
</feature>
<evidence type="ECO:0000256" key="1">
    <source>
        <dbReference type="SAM" id="MobiDB-lite"/>
    </source>
</evidence>
<evidence type="ECO:0000256" key="2">
    <source>
        <dbReference type="SAM" id="Phobius"/>
    </source>
</evidence>
<keyword evidence="3" id="KW-0732">Signal</keyword>
<feature type="transmembrane region" description="Helical" evidence="2">
    <location>
        <begin position="513"/>
        <end position="533"/>
    </location>
</feature>
<keyword evidence="6" id="KW-1185">Reference proteome</keyword>
<name>A0A0W7WXG7_9ACTN</name>
<dbReference type="Pfam" id="PF04213">
    <property type="entry name" value="HtaA"/>
    <property type="match status" value="2"/>
</dbReference>
<organism evidence="5 6">
    <name type="scientific">Streptomyces silvensis</name>
    <dbReference type="NCBI Taxonomy" id="1765722"/>
    <lineage>
        <taxon>Bacteria</taxon>
        <taxon>Bacillati</taxon>
        <taxon>Actinomycetota</taxon>
        <taxon>Actinomycetes</taxon>
        <taxon>Kitasatosporales</taxon>
        <taxon>Streptomycetaceae</taxon>
        <taxon>Streptomyces</taxon>
    </lineage>
</organism>
<keyword evidence="2" id="KW-0472">Membrane</keyword>
<sequence length="544" mass="54155">MAATRRPIARAAAVATAAVLGAAALTLPAVADTPADTPAEGDAAEAPRAPQAFALKNGTLDWGLKKSFRDYVTGMARGKIKVTGGAKQAPHNGVFTFTGGKGTYKMTGHVMKAAFKGEVRFVSTVHKFDIRIADVRVHTKGKTGAIQADVSLNGAKQNDIDLAVLDLSGVTAGHGPGSTMTFKDIPTKLTAKGAKAFDGIYRKGQVLDPATLTVQNAGPAPSPGTTPGKPGKPSEPGKPGKPGEPGKPGKPSPKPSDKPAPKPTKPAPKPTSGAGGSGGRAPSGQVAGGKLSWGLKESFRRYISSGGGVTTAGGAEKTSAGYDFPYAKATWDADARKIDASFGGSVRFRYQDHGIDMRFSDFKVRANGTKGTLSVDVKTPAGTNDDVQFATLDLSGVSYAAQGDVVQLRKVPTRLTAAGAKQFESEENGSPYKKGEKLDPLTLALALSADAALPSAPSSDGGAGTSGEVGGGGGDAAAAAGGGSVGGGSVGGGGGSVGGAGSLAATGSDTPSGALLGVAGAVVVAGAGAVYAARRRPLRPHGHA</sequence>
<feature type="region of interest" description="Disordered" evidence="1">
    <location>
        <begin position="213"/>
        <end position="289"/>
    </location>
</feature>
<evidence type="ECO:0000313" key="6">
    <source>
        <dbReference type="Proteomes" id="UP000054804"/>
    </source>
</evidence>
<evidence type="ECO:0000256" key="3">
    <source>
        <dbReference type="SAM" id="SignalP"/>
    </source>
</evidence>
<dbReference type="RefSeq" id="WP_058850379.1">
    <property type="nucleotide sequence ID" value="NZ_LOCL01000045.1"/>
</dbReference>
<dbReference type="PROSITE" id="PS51318">
    <property type="entry name" value="TAT"/>
    <property type="match status" value="1"/>
</dbReference>
<evidence type="ECO:0000313" key="5">
    <source>
        <dbReference type="EMBL" id="KUF15281.1"/>
    </source>
</evidence>
<feature type="domain" description="Htaa" evidence="4">
    <location>
        <begin position="58"/>
        <end position="213"/>
    </location>
</feature>
<feature type="chain" id="PRO_5006936798" description="Htaa domain-containing protein" evidence="3">
    <location>
        <begin position="32"/>
        <end position="544"/>
    </location>
</feature>
<reference evidence="5 6" key="1">
    <citation type="submission" date="2015-12" db="EMBL/GenBank/DDBJ databases">
        <title>Draft genome sequence of Streptomyces silvensis ATCC 53525, a producer of novel hormone antagonists.</title>
        <authorList>
            <person name="Johnston C.W."/>
            <person name="Li Y."/>
            <person name="Magarvey N.A."/>
        </authorList>
    </citation>
    <scope>NUCLEOTIDE SEQUENCE [LARGE SCALE GENOMIC DNA]</scope>
    <source>
        <strain evidence="5 6">ATCC 53525</strain>
    </source>
</reference>
<feature type="domain" description="Htaa" evidence="4">
    <location>
        <begin position="289"/>
        <end position="443"/>
    </location>
</feature>